<dbReference type="Pfam" id="PF13537">
    <property type="entry name" value="GATase_7"/>
    <property type="match status" value="1"/>
</dbReference>
<comment type="caution">
    <text evidence="6">The sequence shown here is derived from an EMBL/GenBank/DDBJ whole genome shotgun (WGS) entry which is preliminary data.</text>
</comment>
<evidence type="ECO:0000256" key="3">
    <source>
        <dbReference type="ARBA" id="ARBA00022679"/>
    </source>
</evidence>
<proteinExistence type="predicted"/>
<dbReference type="InterPro" id="IPR029055">
    <property type="entry name" value="Ntn_hydrolases_N"/>
</dbReference>
<dbReference type="Proteomes" id="UP001597508">
    <property type="component" value="Unassembled WGS sequence"/>
</dbReference>
<dbReference type="CDD" id="cd00352">
    <property type="entry name" value="Gn_AT_II"/>
    <property type="match status" value="1"/>
</dbReference>
<keyword evidence="4" id="KW-0315">Glutamine amidotransferase</keyword>
<organism evidence="6 7">
    <name type="scientific">Pseudotenacibaculum haliotis</name>
    <dbReference type="NCBI Taxonomy" id="1862138"/>
    <lineage>
        <taxon>Bacteria</taxon>
        <taxon>Pseudomonadati</taxon>
        <taxon>Bacteroidota</taxon>
        <taxon>Flavobacteriia</taxon>
        <taxon>Flavobacteriales</taxon>
        <taxon>Flavobacteriaceae</taxon>
        <taxon>Pseudotenacibaculum</taxon>
    </lineage>
</organism>
<keyword evidence="3" id="KW-0808">Transferase</keyword>
<evidence type="ECO:0000256" key="4">
    <source>
        <dbReference type="ARBA" id="ARBA00022962"/>
    </source>
</evidence>
<comment type="catalytic activity">
    <reaction evidence="1">
        <text>D-fructose 6-phosphate + L-glutamine = D-glucosamine 6-phosphate + L-glutamate</text>
        <dbReference type="Rhea" id="RHEA:13237"/>
        <dbReference type="ChEBI" id="CHEBI:29985"/>
        <dbReference type="ChEBI" id="CHEBI:58359"/>
        <dbReference type="ChEBI" id="CHEBI:58725"/>
        <dbReference type="ChEBI" id="CHEBI:61527"/>
        <dbReference type="EC" id="2.6.1.16"/>
    </reaction>
</comment>
<evidence type="ECO:0000313" key="7">
    <source>
        <dbReference type="Proteomes" id="UP001597508"/>
    </source>
</evidence>
<dbReference type="PANTHER" id="PTHR10937">
    <property type="entry name" value="GLUCOSAMINE--FRUCTOSE-6-PHOSPHATE AMINOTRANSFERASE, ISOMERIZING"/>
    <property type="match status" value="1"/>
</dbReference>
<dbReference type="InterPro" id="IPR014729">
    <property type="entry name" value="Rossmann-like_a/b/a_fold"/>
</dbReference>
<evidence type="ECO:0000313" key="6">
    <source>
        <dbReference type="EMBL" id="MFD2568099.1"/>
    </source>
</evidence>
<dbReference type="EMBL" id="JBHULH010000008">
    <property type="protein sequence ID" value="MFD2568099.1"/>
    <property type="molecule type" value="Genomic_DNA"/>
</dbReference>
<accession>A0ABW5LV75</accession>
<name>A0ABW5LV75_9FLAO</name>
<sequence length="678" mass="77637">MCGIFGVIAKKEAKYNNQFLKKSLNTIAKLSETRGKDSSGLCTLNHTTNSFDIVKGPIPANKLLARGKVKKNIDGVFSKVNDNNLKFAFGHARLVTNGTQLEDENNQPVVKDGIICIHNGIVVNVDELWEKNPQLKRDYEIDTEVLPSLIRDELNKKNSLELSIKNTIDKVFGTASIAVAFDDLNKFVLATNNGSLYVLHNNKDIIYFASERAMLNGLINKMSLESKIGTFEFFQLKANEMLSLDLEEFTFSKASFDKLIDTKTPEVFMETKRDINLYSEPSHEKQISTVLDLNKIHLNSNAEREKSLLIYPEDKIRELKRCTTCILPETFPFIVFDPNDGECNYCKNYKKKSKTKSLDELKALVEPYRSKDGTPDCLVPFSGGRDSMYVLHIIKEELGLNPIAFTYDWGMVTDLARRNIARICGELGVENIIVAADIHWKRANIRKNIKAWLKKPALGMIPLFMAGDKFFFYYADKVKKQTNIKLNIWGINHLENTDFKTGFGGLAPEFDKDKIYSLSVKNQLKLFSFVGKNIIQSPGYINQSMLDSLGSFASRYLAKKTDYYHLFDYMLWDEKTVEDTIINKYQWETSIDTDSTWRIGDGTASFYNYVYTLVAGFSENDTFRSNQIREGMITREEALSKIYEENQPRYNSLKWYLEIIGLDFKGTIETINKMKKLY</sequence>
<evidence type="ECO:0000256" key="2">
    <source>
        <dbReference type="ARBA" id="ARBA00012916"/>
    </source>
</evidence>
<dbReference type="SUPFAM" id="SSF52402">
    <property type="entry name" value="Adenine nucleotide alpha hydrolases-like"/>
    <property type="match status" value="1"/>
</dbReference>
<keyword evidence="7" id="KW-1185">Reference proteome</keyword>
<dbReference type="Gene3D" id="3.40.50.620">
    <property type="entry name" value="HUPs"/>
    <property type="match status" value="1"/>
</dbReference>
<dbReference type="EC" id="2.6.1.16" evidence="2"/>
<reference evidence="7" key="1">
    <citation type="journal article" date="2019" name="Int. J. Syst. Evol. Microbiol.">
        <title>The Global Catalogue of Microorganisms (GCM) 10K type strain sequencing project: providing services to taxonomists for standard genome sequencing and annotation.</title>
        <authorList>
            <consortium name="The Broad Institute Genomics Platform"/>
            <consortium name="The Broad Institute Genome Sequencing Center for Infectious Disease"/>
            <person name="Wu L."/>
            <person name="Ma J."/>
        </authorList>
    </citation>
    <scope>NUCLEOTIDE SEQUENCE [LARGE SCALE GENOMIC DNA]</scope>
    <source>
        <strain evidence="7">KCTC 52127</strain>
    </source>
</reference>
<dbReference type="RefSeq" id="WP_379666808.1">
    <property type="nucleotide sequence ID" value="NZ_JBHULH010000008.1"/>
</dbReference>
<dbReference type="SUPFAM" id="SSF56235">
    <property type="entry name" value="N-terminal nucleophile aminohydrolases (Ntn hydrolases)"/>
    <property type="match status" value="1"/>
</dbReference>
<evidence type="ECO:0000259" key="5">
    <source>
        <dbReference type="PROSITE" id="PS51278"/>
    </source>
</evidence>
<dbReference type="Gene3D" id="3.60.20.10">
    <property type="entry name" value="Glutamine Phosphoribosylpyrophosphate, subunit 1, domain 1"/>
    <property type="match status" value="1"/>
</dbReference>
<feature type="domain" description="Glutamine amidotransferase type-2" evidence="5">
    <location>
        <begin position="2"/>
        <end position="247"/>
    </location>
</feature>
<dbReference type="PROSITE" id="PS51278">
    <property type="entry name" value="GATASE_TYPE_2"/>
    <property type="match status" value="1"/>
</dbReference>
<evidence type="ECO:0000256" key="1">
    <source>
        <dbReference type="ARBA" id="ARBA00001031"/>
    </source>
</evidence>
<protein>
    <recommendedName>
        <fullName evidence="2">glutamine--fructose-6-phosphate transaminase (isomerizing)</fullName>
        <ecNumber evidence="2">2.6.1.16</ecNumber>
    </recommendedName>
</protein>
<gene>
    <name evidence="6" type="ORF">ACFSRZ_11990</name>
</gene>
<dbReference type="InterPro" id="IPR017932">
    <property type="entry name" value="GATase_2_dom"/>
</dbReference>